<dbReference type="EMBL" id="FNFP01000010">
    <property type="protein sequence ID" value="SDL21094.1"/>
    <property type="molecule type" value="Genomic_DNA"/>
</dbReference>
<dbReference type="SUPFAM" id="SSF53187">
    <property type="entry name" value="Zn-dependent exopeptidases"/>
    <property type="match status" value="1"/>
</dbReference>
<dbReference type="Pfam" id="PF09992">
    <property type="entry name" value="NAGPA"/>
    <property type="match status" value="1"/>
</dbReference>
<dbReference type="RefSeq" id="WP_090554750.1">
    <property type="nucleotide sequence ID" value="NZ_FNFP01000010.1"/>
</dbReference>
<feature type="domain" description="MurNAc-LAA" evidence="2">
    <location>
        <begin position="5"/>
        <end position="178"/>
    </location>
</feature>
<dbReference type="CDD" id="cd02696">
    <property type="entry name" value="MurNAc-LAA"/>
    <property type="match status" value="1"/>
</dbReference>
<organism evidence="4 5">
    <name type="scientific">Natronincola ferrireducens</name>
    <dbReference type="NCBI Taxonomy" id="393762"/>
    <lineage>
        <taxon>Bacteria</taxon>
        <taxon>Bacillati</taxon>
        <taxon>Bacillota</taxon>
        <taxon>Clostridia</taxon>
        <taxon>Peptostreptococcales</taxon>
        <taxon>Natronincolaceae</taxon>
        <taxon>Natronincola</taxon>
    </lineage>
</organism>
<dbReference type="InterPro" id="IPR018711">
    <property type="entry name" value="NAGPA"/>
</dbReference>
<evidence type="ECO:0000259" key="3">
    <source>
        <dbReference type="Pfam" id="PF09992"/>
    </source>
</evidence>
<dbReference type="GO" id="GO:0008745">
    <property type="term" value="F:N-acetylmuramoyl-L-alanine amidase activity"/>
    <property type="evidence" value="ECO:0007669"/>
    <property type="project" value="InterPro"/>
</dbReference>
<evidence type="ECO:0000313" key="5">
    <source>
        <dbReference type="Proteomes" id="UP000198718"/>
    </source>
</evidence>
<proteinExistence type="predicted"/>
<keyword evidence="1" id="KW-0378">Hydrolase</keyword>
<dbReference type="PANTHER" id="PTHR30404">
    <property type="entry name" value="N-ACETYLMURAMOYL-L-ALANINE AMIDASE"/>
    <property type="match status" value="1"/>
</dbReference>
<evidence type="ECO:0000313" key="4">
    <source>
        <dbReference type="EMBL" id="SDL21094.1"/>
    </source>
</evidence>
<dbReference type="GO" id="GO:0030288">
    <property type="term" value="C:outer membrane-bounded periplasmic space"/>
    <property type="evidence" value="ECO:0007669"/>
    <property type="project" value="TreeGrafter"/>
</dbReference>
<keyword evidence="5" id="KW-1185">Reference proteome</keyword>
<dbReference type="Pfam" id="PF01520">
    <property type="entry name" value="Amidase_3"/>
    <property type="match status" value="1"/>
</dbReference>
<gene>
    <name evidence="4" type="ORF">SAMN05660472_02818</name>
</gene>
<dbReference type="Gene3D" id="3.40.630.40">
    <property type="entry name" value="Zn-dependent exopeptidases"/>
    <property type="match status" value="1"/>
</dbReference>
<name>A0A1G9I8D2_9FIRM</name>
<dbReference type="Proteomes" id="UP000198718">
    <property type="component" value="Unassembled WGS sequence"/>
</dbReference>
<reference evidence="4 5" key="1">
    <citation type="submission" date="2016-10" db="EMBL/GenBank/DDBJ databases">
        <authorList>
            <person name="de Groot N.N."/>
        </authorList>
    </citation>
    <scope>NUCLEOTIDE SEQUENCE [LARGE SCALE GENOMIC DNA]</scope>
    <source>
        <strain evidence="4 5">DSM 18346</strain>
    </source>
</reference>
<dbReference type="GO" id="GO:0009253">
    <property type="term" value="P:peptidoglycan catabolic process"/>
    <property type="evidence" value="ECO:0007669"/>
    <property type="project" value="InterPro"/>
</dbReference>
<dbReference type="InterPro" id="IPR002508">
    <property type="entry name" value="MurNAc-LAA_cat"/>
</dbReference>
<feature type="domain" description="Phosphodiester glycosidase" evidence="3">
    <location>
        <begin position="296"/>
        <end position="436"/>
    </location>
</feature>
<accession>A0A1G9I8D2</accession>
<sequence>MNPLIVISAGHGGSDPGAVANGMLEKDYTLLISLYQYKRFKESGVPVSLVRDWDIALGNVLRASMVKNSGAKYCIDNHCNAAVSTSAQGVEVIHSIHNDGKLAHAIVEALAAEGIPKRATPVYCRSLPNNSKQDYYFMHRWTGNVQTNIIEYDFISNTQGAQRIKENWERYAEAVVRAYCLFLNIPYKAPIVKVDNDPILEWAKRQGYNIAKADDKITYRELWEVLYGTLQIEEPKEKPKEEPKGELREMKHYKIALTDVVEVDPLALKVSVQDMVANRINLSNFVTSGYQWHHENGTTYPLGILVSEGRVINDRQPHGKPAGTLIVYKNGSVAVKELLSIKGEKDVWFAVSGCGILPTINMASAGFVGAYSDIARSTDRPVIGYNPEKKKIVIAVRPSSDINRGQLTLKNLGCTMGITLDGGGSTVLKVGGKLIKSTTRRLYSVITW</sequence>
<dbReference type="AlphaFoldDB" id="A0A1G9I8D2"/>
<dbReference type="OrthoDB" id="5344211at2"/>
<protein>
    <submittedName>
        <fullName evidence="4">N-acetylmuramoyl-L-alanine amidase</fullName>
    </submittedName>
</protein>
<evidence type="ECO:0000259" key="2">
    <source>
        <dbReference type="Pfam" id="PF01520"/>
    </source>
</evidence>
<dbReference type="STRING" id="393762.SAMN05660472_02818"/>
<dbReference type="PANTHER" id="PTHR30404:SF0">
    <property type="entry name" value="N-ACETYLMURAMOYL-L-ALANINE AMIDASE AMIC"/>
    <property type="match status" value="1"/>
</dbReference>
<dbReference type="InterPro" id="IPR050695">
    <property type="entry name" value="N-acetylmuramoyl_amidase_3"/>
</dbReference>
<evidence type="ECO:0000256" key="1">
    <source>
        <dbReference type="ARBA" id="ARBA00022801"/>
    </source>
</evidence>